<reference evidence="2 3" key="1">
    <citation type="journal article" date="2018" name="New Phytol.">
        <title>Phylogenomics of Endogonaceae and evolution of mycorrhizas within Mucoromycota.</title>
        <authorList>
            <person name="Chang Y."/>
            <person name="Desiro A."/>
            <person name="Na H."/>
            <person name="Sandor L."/>
            <person name="Lipzen A."/>
            <person name="Clum A."/>
            <person name="Barry K."/>
            <person name="Grigoriev I.V."/>
            <person name="Martin F.M."/>
            <person name="Stajich J.E."/>
            <person name="Smith M.E."/>
            <person name="Bonito G."/>
            <person name="Spatafora J.W."/>
        </authorList>
    </citation>
    <scope>NUCLEOTIDE SEQUENCE [LARGE SCALE GENOMIC DNA]</scope>
    <source>
        <strain evidence="2 3">GMNB39</strain>
    </source>
</reference>
<evidence type="ECO:0000259" key="1">
    <source>
        <dbReference type="Pfam" id="PF08241"/>
    </source>
</evidence>
<dbReference type="Pfam" id="PF08241">
    <property type="entry name" value="Methyltransf_11"/>
    <property type="match status" value="1"/>
</dbReference>
<keyword evidence="3" id="KW-1185">Reference proteome</keyword>
<organism evidence="2 3">
    <name type="scientific">Jimgerdemannia flammicorona</name>
    <dbReference type="NCBI Taxonomy" id="994334"/>
    <lineage>
        <taxon>Eukaryota</taxon>
        <taxon>Fungi</taxon>
        <taxon>Fungi incertae sedis</taxon>
        <taxon>Mucoromycota</taxon>
        <taxon>Mucoromycotina</taxon>
        <taxon>Endogonomycetes</taxon>
        <taxon>Endogonales</taxon>
        <taxon>Endogonaceae</taxon>
        <taxon>Jimgerdemannia</taxon>
    </lineage>
</organism>
<dbReference type="Gene3D" id="3.40.50.150">
    <property type="entry name" value="Vaccinia Virus protein VP39"/>
    <property type="match status" value="1"/>
</dbReference>
<dbReference type="OrthoDB" id="506498at2759"/>
<evidence type="ECO:0000313" key="3">
    <source>
        <dbReference type="Proteomes" id="UP000268093"/>
    </source>
</evidence>
<dbReference type="EMBL" id="RBNI01000998">
    <property type="protein sequence ID" value="RUP51041.1"/>
    <property type="molecule type" value="Genomic_DNA"/>
</dbReference>
<gene>
    <name evidence="2" type="ORF">BC936DRAFT_150175</name>
</gene>
<dbReference type="Proteomes" id="UP000268093">
    <property type="component" value="Unassembled WGS sequence"/>
</dbReference>
<sequence length="283" mass="31313">MGQRQSKQAGSPTGSIFIQNRVYDDGESLFPTDGMEIDRQHAQSFVLKEAFGGAILPGANISLEKGFSVLDDLATDYPDVKCTGVGATNTCFPSTIRPKNVSFKTADVLQGLPFDDESFDFVQMRLHIPKLRVDEWSRAIKEVARVTKHGGYIQMIEPNIRIATTDEIAKEIMSKLHSLMVEIKHDPNIFPKIPKLLDQAGAELASQKIASIPIGWKNKTGDLMLENLRQGLLATKLVVAPIFELDGDEYVNLVDDLVGRLQASKAAMNFYGFLGRKRCADKN</sequence>
<dbReference type="InterPro" id="IPR029063">
    <property type="entry name" value="SAM-dependent_MTases_sf"/>
</dbReference>
<dbReference type="InterPro" id="IPR013216">
    <property type="entry name" value="Methyltransf_11"/>
</dbReference>
<feature type="domain" description="Methyltransferase type 11" evidence="1">
    <location>
        <begin position="100"/>
        <end position="153"/>
    </location>
</feature>
<protein>
    <recommendedName>
        <fullName evidence="1">Methyltransferase type 11 domain-containing protein</fullName>
    </recommendedName>
</protein>
<comment type="caution">
    <text evidence="2">The sequence shown here is derived from an EMBL/GenBank/DDBJ whole genome shotgun (WGS) entry which is preliminary data.</text>
</comment>
<accession>A0A433DJT2</accession>
<name>A0A433DJT2_9FUNG</name>
<dbReference type="AlphaFoldDB" id="A0A433DJT2"/>
<proteinExistence type="predicted"/>
<evidence type="ECO:0000313" key="2">
    <source>
        <dbReference type="EMBL" id="RUP51041.1"/>
    </source>
</evidence>
<dbReference type="GO" id="GO:0008757">
    <property type="term" value="F:S-adenosylmethionine-dependent methyltransferase activity"/>
    <property type="evidence" value="ECO:0007669"/>
    <property type="project" value="InterPro"/>
</dbReference>
<dbReference type="SUPFAM" id="SSF53335">
    <property type="entry name" value="S-adenosyl-L-methionine-dependent methyltransferases"/>
    <property type="match status" value="1"/>
</dbReference>
<dbReference type="CDD" id="cd02440">
    <property type="entry name" value="AdoMet_MTases"/>
    <property type="match status" value="1"/>
</dbReference>